<keyword evidence="4" id="KW-0560">Oxidoreductase</keyword>
<dbReference type="RefSeq" id="WP_094695231.1">
    <property type="nucleotide sequence ID" value="NZ_CALENZ010000049.1"/>
</dbReference>
<name>A0A261G1V7_9BIFI</name>
<accession>A0A261G1V7</accession>
<keyword evidence="3" id="KW-0288">FMN</keyword>
<evidence type="ECO:0000313" key="8">
    <source>
        <dbReference type="Proteomes" id="UP000216451"/>
    </source>
</evidence>
<proteinExistence type="inferred from homology"/>
<dbReference type="InterPro" id="IPR000415">
    <property type="entry name" value="Nitroreductase-like"/>
</dbReference>
<feature type="compositionally biased region" description="Low complexity" evidence="5">
    <location>
        <begin position="7"/>
        <end position="22"/>
    </location>
</feature>
<dbReference type="GO" id="GO:0016491">
    <property type="term" value="F:oxidoreductase activity"/>
    <property type="evidence" value="ECO:0007669"/>
    <property type="project" value="UniProtKB-KW"/>
</dbReference>
<gene>
    <name evidence="7" type="ORF">BAQU_1945</name>
</gene>
<dbReference type="Pfam" id="PF00881">
    <property type="entry name" value="Nitroreductase"/>
    <property type="match status" value="1"/>
</dbReference>
<dbReference type="SUPFAM" id="SSF55469">
    <property type="entry name" value="FMN-dependent nitroreductase-like"/>
    <property type="match status" value="1"/>
</dbReference>
<evidence type="ECO:0000256" key="1">
    <source>
        <dbReference type="ARBA" id="ARBA00008366"/>
    </source>
</evidence>
<feature type="domain" description="Nitroreductase" evidence="6">
    <location>
        <begin position="50"/>
        <end position="207"/>
    </location>
</feature>
<dbReference type="PANTHER" id="PTHR43425">
    <property type="entry name" value="OXYGEN-INSENSITIVE NADPH NITROREDUCTASE"/>
    <property type="match status" value="1"/>
</dbReference>
<evidence type="ECO:0000256" key="2">
    <source>
        <dbReference type="ARBA" id="ARBA00022630"/>
    </source>
</evidence>
<comment type="similarity">
    <text evidence="1">Belongs to the flavin oxidoreductase frp family.</text>
</comment>
<dbReference type="Gene3D" id="3.40.109.10">
    <property type="entry name" value="NADH Oxidase"/>
    <property type="match status" value="1"/>
</dbReference>
<protein>
    <submittedName>
        <fullName evidence="7">NADPH-dependent oxidoreductase</fullName>
    </submittedName>
</protein>
<sequence length="300" mass="33458">MKATNYSSSSSEETQTLSSSRSEVSDPLQREAPEHNSHTVGNNDTIATLLNRRSIRRFEPKPISKETSDLLERVAQRAASSNFLNAWSALRITDPAIKLELSDIGNQSYIAEAPLLYVFILDQRRNATIAAKQGIDITSEDLALKTSYRFIQAQNDAVLALHAMETAAESLGLGCVILGSILNDLNRLITILHLPEFTFPVLGLAIGEPAQKPALKPRMQQSMQFFENQYPTDFDDDEFAQSLKNFDNILHQYYDLRHADRPVEAFSSQIAKNASAKPSKLNDIVRFAPKQGFDITSEVK</sequence>
<comment type="caution">
    <text evidence="7">The sequence shown here is derived from an EMBL/GenBank/DDBJ whole genome shotgun (WGS) entry which is preliminary data.</text>
</comment>
<dbReference type="EMBL" id="MWXA01000010">
    <property type="protein sequence ID" value="OZG64966.1"/>
    <property type="molecule type" value="Genomic_DNA"/>
</dbReference>
<dbReference type="AlphaFoldDB" id="A0A261G1V7"/>
<dbReference type="Proteomes" id="UP000216451">
    <property type="component" value="Unassembled WGS sequence"/>
</dbReference>
<dbReference type="InterPro" id="IPR016446">
    <property type="entry name" value="Flavin_OxRdtase_Frp"/>
</dbReference>
<keyword evidence="8" id="KW-1185">Reference proteome</keyword>
<evidence type="ECO:0000256" key="3">
    <source>
        <dbReference type="ARBA" id="ARBA00022643"/>
    </source>
</evidence>
<evidence type="ECO:0000256" key="5">
    <source>
        <dbReference type="SAM" id="MobiDB-lite"/>
    </source>
</evidence>
<feature type="compositionally biased region" description="Basic and acidic residues" evidence="5">
    <location>
        <begin position="28"/>
        <end position="37"/>
    </location>
</feature>
<feature type="region of interest" description="Disordered" evidence="5">
    <location>
        <begin position="1"/>
        <end position="45"/>
    </location>
</feature>
<dbReference type="PANTHER" id="PTHR43425:SF3">
    <property type="entry name" value="NADPH-DEPENDENT OXIDOREDUCTASE"/>
    <property type="match status" value="1"/>
</dbReference>
<organism evidence="7 8">
    <name type="scientific">Bifidobacterium aquikefiri</name>
    <dbReference type="NCBI Taxonomy" id="1653207"/>
    <lineage>
        <taxon>Bacteria</taxon>
        <taxon>Bacillati</taxon>
        <taxon>Actinomycetota</taxon>
        <taxon>Actinomycetes</taxon>
        <taxon>Bifidobacteriales</taxon>
        <taxon>Bifidobacteriaceae</taxon>
        <taxon>Bifidobacterium</taxon>
    </lineage>
</organism>
<dbReference type="InterPro" id="IPR029479">
    <property type="entry name" value="Nitroreductase"/>
</dbReference>
<dbReference type="GeneID" id="98296586"/>
<keyword evidence="2" id="KW-0285">Flavoprotein</keyword>
<evidence type="ECO:0000313" key="7">
    <source>
        <dbReference type="EMBL" id="OZG64966.1"/>
    </source>
</evidence>
<evidence type="ECO:0000256" key="4">
    <source>
        <dbReference type="ARBA" id="ARBA00023002"/>
    </source>
</evidence>
<dbReference type="OrthoDB" id="3181400at2"/>
<reference evidence="7 8" key="1">
    <citation type="journal article" date="2017" name="BMC Genomics">
        <title>Comparative genomic and phylogenomic analyses of the Bifidobacteriaceae family.</title>
        <authorList>
            <person name="Lugli G.A."/>
            <person name="Milani C."/>
            <person name="Turroni F."/>
            <person name="Duranti S."/>
            <person name="Mancabelli L."/>
            <person name="Mangifesta M."/>
            <person name="Ferrario C."/>
            <person name="Modesto M."/>
            <person name="Mattarelli P."/>
            <person name="Jiri K."/>
            <person name="van Sinderen D."/>
            <person name="Ventura M."/>
        </authorList>
    </citation>
    <scope>NUCLEOTIDE SEQUENCE [LARGE SCALE GENOMIC DNA]</scope>
    <source>
        <strain evidence="7 8">LMG 28769</strain>
    </source>
</reference>
<evidence type="ECO:0000259" key="6">
    <source>
        <dbReference type="Pfam" id="PF00881"/>
    </source>
</evidence>